<evidence type="ECO:0000313" key="2">
    <source>
        <dbReference type="Ensembl" id="ENSCINP00000026722.2"/>
    </source>
</evidence>
<reference evidence="2" key="3">
    <citation type="submission" date="2025-08" db="UniProtKB">
        <authorList>
            <consortium name="Ensembl"/>
        </authorList>
    </citation>
    <scope>IDENTIFICATION</scope>
</reference>
<feature type="region of interest" description="Disordered" evidence="1">
    <location>
        <begin position="247"/>
        <end position="288"/>
    </location>
</feature>
<accession>F6YS42</accession>
<dbReference type="InParanoid" id="F6YS42"/>
<reference evidence="2" key="4">
    <citation type="submission" date="2025-09" db="UniProtKB">
        <authorList>
            <consortium name="Ensembl"/>
        </authorList>
    </citation>
    <scope>IDENTIFICATION</scope>
</reference>
<feature type="region of interest" description="Disordered" evidence="1">
    <location>
        <begin position="52"/>
        <end position="89"/>
    </location>
</feature>
<feature type="compositionally biased region" description="Polar residues" evidence="1">
    <location>
        <begin position="260"/>
        <end position="283"/>
    </location>
</feature>
<sequence>MGGRTDSQCVKRFNTIKRAVSMGRALIYNPSTTYSNNVHKIRKTLLEKISAETTPVKTEKDNDNDKNKDKENGDDGPPEPDAPTDTPHKHLIKISSKPKQKVLPAQDALLNMSSNLSSREVLELYIELMKTRRGRRGGKMGIAGKMNHEDIQINFELKKFLEERYKPMKRQSRKLENDNLGFCLKEITKNSKSISSKDIFIYYIKALNINAARALESIRIKKDKQREGKVTLRSVLRNEIEAGNKAVGEMRKKMSKRNADSLTSSDITSDNTDITKQQSTSNKADSDVTNKSRAFARNLYLPLCAPNRATTKAYYALVKDRERRVTQAKTILRLDDATDETSGGKFKTVDLLADMRARYDYKVFRSRFNALFTWSTFLRSLVPYRRTGNDRVLRPAIRIKRPYYDVTIPSAKRHKPNDSTIDNESSV</sequence>
<proteinExistence type="predicted"/>
<dbReference type="Ensembl" id="ENSCINT00000026968.2">
    <property type="protein sequence ID" value="ENSCINP00000026722.2"/>
    <property type="gene ID" value="ENSCING00000022246.1"/>
</dbReference>
<dbReference type="Proteomes" id="UP000008144">
    <property type="component" value="Chromosome 7"/>
</dbReference>
<keyword evidence="3" id="KW-1185">Reference proteome</keyword>
<evidence type="ECO:0000313" key="3">
    <source>
        <dbReference type="Proteomes" id="UP000008144"/>
    </source>
</evidence>
<dbReference type="AlphaFoldDB" id="F6YS42"/>
<feature type="compositionally biased region" description="Basic and acidic residues" evidence="1">
    <location>
        <begin position="57"/>
        <end position="73"/>
    </location>
</feature>
<dbReference type="EMBL" id="EAAA01002545">
    <property type="status" value="NOT_ANNOTATED_CDS"/>
    <property type="molecule type" value="Genomic_DNA"/>
</dbReference>
<protein>
    <submittedName>
        <fullName evidence="2">Uncharacterized protein</fullName>
    </submittedName>
</protein>
<reference evidence="2" key="2">
    <citation type="journal article" date="2008" name="Genome Biol.">
        <title>Improved genome assembly and evidence-based global gene model set for the chordate Ciona intestinalis: new insight into intron and operon populations.</title>
        <authorList>
            <person name="Satou Y."/>
            <person name="Mineta K."/>
            <person name="Ogasawara M."/>
            <person name="Sasakura Y."/>
            <person name="Shoguchi E."/>
            <person name="Ueno K."/>
            <person name="Yamada L."/>
            <person name="Matsumoto J."/>
            <person name="Wasserscheid J."/>
            <person name="Dewar K."/>
            <person name="Wiley G.B."/>
            <person name="Macmil S.L."/>
            <person name="Roe B.A."/>
            <person name="Zeller R.W."/>
            <person name="Hastings K.E."/>
            <person name="Lemaire P."/>
            <person name="Lindquist E."/>
            <person name="Endo T."/>
            <person name="Hotta K."/>
            <person name="Inaba K."/>
        </authorList>
    </citation>
    <scope>NUCLEOTIDE SEQUENCE [LARGE SCALE GENOMIC DNA]</scope>
    <source>
        <strain evidence="2">wild type</strain>
    </source>
</reference>
<reference evidence="3" key="1">
    <citation type="journal article" date="2002" name="Science">
        <title>The draft genome of Ciona intestinalis: insights into chordate and vertebrate origins.</title>
        <authorList>
            <person name="Dehal P."/>
            <person name="Satou Y."/>
            <person name="Campbell R.K."/>
            <person name="Chapman J."/>
            <person name="Degnan B."/>
            <person name="De Tomaso A."/>
            <person name="Davidson B."/>
            <person name="Di Gregorio A."/>
            <person name="Gelpke M."/>
            <person name="Goodstein D.M."/>
            <person name="Harafuji N."/>
            <person name="Hastings K.E."/>
            <person name="Ho I."/>
            <person name="Hotta K."/>
            <person name="Huang W."/>
            <person name="Kawashima T."/>
            <person name="Lemaire P."/>
            <person name="Martinez D."/>
            <person name="Meinertzhagen I.A."/>
            <person name="Necula S."/>
            <person name="Nonaka M."/>
            <person name="Putnam N."/>
            <person name="Rash S."/>
            <person name="Saiga H."/>
            <person name="Satake M."/>
            <person name="Terry A."/>
            <person name="Yamada L."/>
            <person name="Wang H.G."/>
            <person name="Awazu S."/>
            <person name="Azumi K."/>
            <person name="Boore J."/>
            <person name="Branno M."/>
            <person name="Chin-Bow S."/>
            <person name="DeSantis R."/>
            <person name="Doyle S."/>
            <person name="Francino P."/>
            <person name="Keys D.N."/>
            <person name="Haga S."/>
            <person name="Hayashi H."/>
            <person name="Hino K."/>
            <person name="Imai K.S."/>
            <person name="Inaba K."/>
            <person name="Kano S."/>
            <person name="Kobayashi K."/>
            <person name="Kobayashi M."/>
            <person name="Lee B.I."/>
            <person name="Makabe K.W."/>
            <person name="Manohar C."/>
            <person name="Matassi G."/>
            <person name="Medina M."/>
            <person name="Mochizuki Y."/>
            <person name="Mount S."/>
            <person name="Morishita T."/>
            <person name="Miura S."/>
            <person name="Nakayama A."/>
            <person name="Nishizaka S."/>
            <person name="Nomoto H."/>
            <person name="Ohta F."/>
            <person name="Oishi K."/>
            <person name="Rigoutsos I."/>
            <person name="Sano M."/>
            <person name="Sasaki A."/>
            <person name="Sasakura Y."/>
            <person name="Shoguchi E."/>
            <person name="Shin-i T."/>
            <person name="Spagnuolo A."/>
            <person name="Stainier D."/>
            <person name="Suzuki M.M."/>
            <person name="Tassy O."/>
            <person name="Takatori N."/>
            <person name="Tokuoka M."/>
            <person name="Yagi K."/>
            <person name="Yoshizaki F."/>
            <person name="Wada S."/>
            <person name="Zhang C."/>
            <person name="Hyatt P.D."/>
            <person name="Larimer F."/>
            <person name="Detter C."/>
            <person name="Doggett N."/>
            <person name="Glavina T."/>
            <person name="Hawkins T."/>
            <person name="Richardson P."/>
            <person name="Lucas S."/>
            <person name="Kohara Y."/>
            <person name="Levine M."/>
            <person name="Satoh N."/>
            <person name="Rokhsar D.S."/>
        </authorList>
    </citation>
    <scope>NUCLEOTIDE SEQUENCE [LARGE SCALE GENOMIC DNA]</scope>
</reference>
<dbReference type="HOGENOM" id="CLU_642435_0_0_1"/>
<evidence type="ECO:0000256" key="1">
    <source>
        <dbReference type="SAM" id="MobiDB-lite"/>
    </source>
</evidence>
<organism evidence="2 3">
    <name type="scientific">Ciona intestinalis</name>
    <name type="common">Transparent sea squirt</name>
    <name type="synonym">Ascidia intestinalis</name>
    <dbReference type="NCBI Taxonomy" id="7719"/>
    <lineage>
        <taxon>Eukaryota</taxon>
        <taxon>Metazoa</taxon>
        <taxon>Chordata</taxon>
        <taxon>Tunicata</taxon>
        <taxon>Ascidiacea</taxon>
        <taxon>Phlebobranchia</taxon>
        <taxon>Cionidae</taxon>
        <taxon>Ciona</taxon>
    </lineage>
</organism>
<name>F6YS42_CIOIN</name>